<keyword evidence="3" id="KW-1185">Reference proteome</keyword>
<dbReference type="AlphaFoldDB" id="A0A286UGC2"/>
<dbReference type="EMBL" id="NBII01000005">
    <property type="protein sequence ID" value="PAV18651.1"/>
    <property type="molecule type" value="Genomic_DNA"/>
</dbReference>
<dbReference type="OrthoDB" id="5582146at2759"/>
<feature type="region of interest" description="Disordered" evidence="1">
    <location>
        <begin position="274"/>
        <end position="299"/>
    </location>
</feature>
<organism evidence="2 3">
    <name type="scientific">Pyrrhoderma noxium</name>
    <dbReference type="NCBI Taxonomy" id="2282107"/>
    <lineage>
        <taxon>Eukaryota</taxon>
        <taxon>Fungi</taxon>
        <taxon>Dikarya</taxon>
        <taxon>Basidiomycota</taxon>
        <taxon>Agaricomycotina</taxon>
        <taxon>Agaricomycetes</taxon>
        <taxon>Hymenochaetales</taxon>
        <taxon>Hymenochaetaceae</taxon>
        <taxon>Pyrrhoderma</taxon>
    </lineage>
</organism>
<comment type="caution">
    <text evidence="2">The sequence shown here is derived from an EMBL/GenBank/DDBJ whole genome shotgun (WGS) entry which is preliminary data.</text>
</comment>
<evidence type="ECO:0000313" key="3">
    <source>
        <dbReference type="Proteomes" id="UP000217199"/>
    </source>
</evidence>
<proteinExistence type="predicted"/>
<accession>A0A286UGC2</accession>
<reference evidence="2 3" key="1">
    <citation type="journal article" date="2017" name="Mol. Ecol.">
        <title>Comparative and population genomic landscape of Phellinus noxius: A hypervariable fungus causing root rot in trees.</title>
        <authorList>
            <person name="Chung C.L."/>
            <person name="Lee T.J."/>
            <person name="Akiba M."/>
            <person name="Lee H.H."/>
            <person name="Kuo T.H."/>
            <person name="Liu D."/>
            <person name="Ke H.M."/>
            <person name="Yokoi T."/>
            <person name="Roa M.B."/>
            <person name="Lu M.J."/>
            <person name="Chang Y.Y."/>
            <person name="Ann P.J."/>
            <person name="Tsai J.N."/>
            <person name="Chen C.Y."/>
            <person name="Tzean S.S."/>
            <person name="Ota Y."/>
            <person name="Hattori T."/>
            <person name="Sahashi N."/>
            <person name="Liou R.F."/>
            <person name="Kikuchi T."/>
            <person name="Tsai I.J."/>
        </authorList>
    </citation>
    <scope>NUCLEOTIDE SEQUENCE [LARGE SCALE GENOMIC DNA]</scope>
    <source>
        <strain evidence="2 3">FFPRI411160</strain>
    </source>
</reference>
<sequence>MVSYYQTILSRAHSVSPALVADEALFQSLLVVLVAKQKHLLIRTADDDIPRVMKQIVNILHTLFDLSVVKLRLRQSEDLTSDDFLRLLFLENPLSGFAVSRTSSRKTLYGVNNQPISFRRSVSYPIHSLHDAGSQTHEFDEESNSTPTQYEAHSLTLNVMQREQKHLFRTQTDPIPLLHGTSEIGLLPQVLVVSGLEYTSEEAQNSLWSVMSERVITLGHSTHKSEQRSSFIQGSWTLPEDFFVVYVCPLRDDRERPPIHKSLVDRFPISIEAYPSPESTTSDNRIRPTGIDDPNSNPQRPIISQFELADLRLLATPEHTYINSRADLYLSDLLSAVRHHPHLDGTLITARCRVDTEIILRAWRALFGLPPKSQEHMIPSINVTDEDVRKVFVRAVHHRIRVLDGPRKETLASLIFTTAGDSSSKEEWVGGRRTVKEILKEIIDNV</sequence>
<evidence type="ECO:0000256" key="1">
    <source>
        <dbReference type="SAM" id="MobiDB-lite"/>
    </source>
</evidence>
<dbReference type="InParanoid" id="A0A286UGC2"/>
<gene>
    <name evidence="2" type="ORF">PNOK_0549400</name>
</gene>
<protein>
    <submittedName>
        <fullName evidence="2">Uncharacterized protein</fullName>
    </submittedName>
</protein>
<evidence type="ECO:0000313" key="2">
    <source>
        <dbReference type="EMBL" id="PAV18651.1"/>
    </source>
</evidence>
<dbReference type="Proteomes" id="UP000217199">
    <property type="component" value="Unassembled WGS sequence"/>
</dbReference>
<name>A0A286UGC2_9AGAM</name>